<reference evidence="6" key="1">
    <citation type="submission" date="2016-06" db="EMBL/GenBank/DDBJ databases">
        <title>Parallel loss of symbiosis genes in relatives of nitrogen-fixing non-legume Parasponia.</title>
        <authorList>
            <person name="Van Velzen R."/>
            <person name="Holmer R."/>
            <person name="Bu F."/>
            <person name="Rutten L."/>
            <person name="Van Zeijl A."/>
            <person name="Liu W."/>
            <person name="Santuari L."/>
            <person name="Cao Q."/>
            <person name="Sharma T."/>
            <person name="Shen D."/>
            <person name="Roswanjaya Y."/>
            <person name="Wardhani T."/>
            <person name="Kalhor M.S."/>
            <person name="Jansen J."/>
            <person name="Van den Hoogen J."/>
            <person name="Gungor B."/>
            <person name="Hartog M."/>
            <person name="Hontelez J."/>
            <person name="Verver J."/>
            <person name="Yang W.-C."/>
            <person name="Schijlen E."/>
            <person name="Repin R."/>
            <person name="Schilthuizen M."/>
            <person name="Schranz E."/>
            <person name="Heidstra R."/>
            <person name="Miyata K."/>
            <person name="Fedorova E."/>
            <person name="Kohlen W."/>
            <person name="Bisseling T."/>
            <person name="Smit S."/>
            <person name="Geurts R."/>
        </authorList>
    </citation>
    <scope>NUCLEOTIDE SEQUENCE [LARGE SCALE GENOMIC DNA]</scope>
    <source>
        <strain evidence="6">cv. WU1-14</strain>
    </source>
</reference>
<feature type="transmembrane region" description="Helical" evidence="4">
    <location>
        <begin position="20"/>
        <end position="44"/>
    </location>
</feature>
<comment type="similarity">
    <text evidence="1">Belongs to the plant acyltransferase family.</text>
</comment>
<dbReference type="PANTHER" id="PTHR31623:SF122">
    <property type="entry name" value="HXXXD-TYPE ACYL-TRANSFERASE FAMILY PROTEIN"/>
    <property type="match status" value="1"/>
</dbReference>
<sequence>VLKQLVPAENESPKAGTGPLLLVQASFFNYGGLVLGVCMSYKVADVAMISMFLKAWASSDRAHCTYIPDFSVASHFPQRELSFDPLPTAATEHD</sequence>
<keyword evidence="6" id="KW-1185">Reference proteome</keyword>
<evidence type="ECO:0000313" key="6">
    <source>
        <dbReference type="Proteomes" id="UP000237105"/>
    </source>
</evidence>
<dbReference type="OrthoDB" id="671439at2759"/>
<feature type="non-terminal residue" evidence="5">
    <location>
        <position position="1"/>
    </location>
</feature>
<dbReference type="InterPro" id="IPR023213">
    <property type="entry name" value="CAT-like_dom_sf"/>
</dbReference>
<organism evidence="5 6">
    <name type="scientific">Parasponia andersonii</name>
    <name type="common">Sponia andersonii</name>
    <dbReference type="NCBI Taxonomy" id="3476"/>
    <lineage>
        <taxon>Eukaryota</taxon>
        <taxon>Viridiplantae</taxon>
        <taxon>Streptophyta</taxon>
        <taxon>Embryophyta</taxon>
        <taxon>Tracheophyta</taxon>
        <taxon>Spermatophyta</taxon>
        <taxon>Magnoliopsida</taxon>
        <taxon>eudicotyledons</taxon>
        <taxon>Gunneridae</taxon>
        <taxon>Pentapetalae</taxon>
        <taxon>rosids</taxon>
        <taxon>fabids</taxon>
        <taxon>Rosales</taxon>
        <taxon>Cannabaceae</taxon>
        <taxon>Parasponia</taxon>
    </lineage>
</organism>
<protein>
    <submittedName>
        <fullName evidence="5">Transferase</fullName>
    </submittedName>
</protein>
<dbReference type="AlphaFoldDB" id="A0A2P5B5P3"/>
<gene>
    <name evidence="5" type="ORF">PanWU01x14_269060</name>
</gene>
<proteinExistence type="inferred from homology"/>
<keyword evidence="3" id="KW-0012">Acyltransferase</keyword>
<keyword evidence="4" id="KW-0472">Membrane</keyword>
<name>A0A2P5B5P3_PARAD</name>
<dbReference type="Pfam" id="PF02458">
    <property type="entry name" value="Transferase"/>
    <property type="match status" value="1"/>
</dbReference>
<keyword evidence="4" id="KW-1133">Transmembrane helix</keyword>
<evidence type="ECO:0000256" key="2">
    <source>
        <dbReference type="ARBA" id="ARBA00022679"/>
    </source>
</evidence>
<dbReference type="EMBL" id="JXTB01000357">
    <property type="protein sequence ID" value="PON44115.1"/>
    <property type="molecule type" value="Genomic_DNA"/>
</dbReference>
<keyword evidence="2 5" id="KW-0808">Transferase</keyword>
<dbReference type="Proteomes" id="UP000237105">
    <property type="component" value="Unassembled WGS sequence"/>
</dbReference>
<dbReference type="Gene3D" id="3.30.559.10">
    <property type="entry name" value="Chloramphenicol acetyltransferase-like domain"/>
    <property type="match status" value="1"/>
</dbReference>
<evidence type="ECO:0000256" key="3">
    <source>
        <dbReference type="ARBA" id="ARBA00023315"/>
    </source>
</evidence>
<keyword evidence="4" id="KW-0812">Transmembrane</keyword>
<accession>A0A2P5B5P3</accession>
<evidence type="ECO:0000313" key="5">
    <source>
        <dbReference type="EMBL" id="PON44115.1"/>
    </source>
</evidence>
<dbReference type="PANTHER" id="PTHR31623">
    <property type="entry name" value="F21J9.9"/>
    <property type="match status" value="1"/>
</dbReference>
<comment type="caution">
    <text evidence="5">The sequence shown here is derived from an EMBL/GenBank/DDBJ whole genome shotgun (WGS) entry which is preliminary data.</text>
</comment>
<dbReference type="STRING" id="3476.A0A2P5B5P3"/>
<dbReference type="GO" id="GO:0016746">
    <property type="term" value="F:acyltransferase activity"/>
    <property type="evidence" value="ECO:0007669"/>
    <property type="project" value="UniProtKB-KW"/>
</dbReference>
<evidence type="ECO:0000256" key="1">
    <source>
        <dbReference type="ARBA" id="ARBA00009861"/>
    </source>
</evidence>
<evidence type="ECO:0000256" key="4">
    <source>
        <dbReference type="SAM" id="Phobius"/>
    </source>
</evidence>